<feature type="region of interest" description="Disordered" evidence="1">
    <location>
        <begin position="70"/>
        <end position="93"/>
    </location>
</feature>
<sequence length="118" mass="13210">MDGLPRNSNKGSSVVNKVCNTVHKVIKNQSKPHFDCVESARRPVPHNEEIPVPVCTTLPDVSMLEVEEIEDQYSNSSESEYKGIQSTPQQFSQEELNDLIRDLGLSKQTSQLLASVKR</sequence>
<dbReference type="AlphaFoldDB" id="A0A9P0CTL5"/>
<dbReference type="Proteomes" id="UP001153636">
    <property type="component" value="Chromosome 15"/>
</dbReference>
<accession>A0A9P0CTL5</accession>
<name>A0A9P0CTL5_9CUCU</name>
<proteinExistence type="predicted"/>
<evidence type="ECO:0000256" key="1">
    <source>
        <dbReference type="SAM" id="MobiDB-lite"/>
    </source>
</evidence>
<protein>
    <submittedName>
        <fullName evidence="2">Uncharacterized protein</fullName>
    </submittedName>
</protein>
<dbReference type="EMBL" id="OV651827">
    <property type="protein sequence ID" value="CAH1104021.1"/>
    <property type="molecule type" value="Genomic_DNA"/>
</dbReference>
<reference evidence="2" key="1">
    <citation type="submission" date="2022-01" db="EMBL/GenBank/DDBJ databases">
        <authorList>
            <person name="King R."/>
        </authorList>
    </citation>
    <scope>NUCLEOTIDE SEQUENCE</scope>
</reference>
<keyword evidence="3" id="KW-1185">Reference proteome</keyword>
<feature type="compositionally biased region" description="Polar residues" evidence="1">
    <location>
        <begin position="72"/>
        <end position="93"/>
    </location>
</feature>
<dbReference type="OrthoDB" id="8030860at2759"/>
<evidence type="ECO:0000313" key="3">
    <source>
        <dbReference type="Proteomes" id="UP001153636"/>
    </source>
</evidence>
<evidence type="ECO:0000313" key="2">
    <source>
        <dbReference type="EMBL" id="CAH1104021.1"/>
    </source>
</evidence>
<organism evidence="2 3">
    <name type="scientific">Psylliodes chrysocephalus</name>
    <dbReference type="NCBI Taxonomy" id="3402493"/>
    <lineage>
        <taxon>Eukaryota</taxon>
        <taxon>Metazoa</taxon>
        <taxon>Ecdysozoa</taxon>
        <taxon>Arthropoda</taxon>
        <taxon>Hexapoda</taxon>
        <taxon>Insecta</taxon>
        <taxon>Pterygota</taxon>
        <taxon>Neoptera</taxon>
        <taxon>Endopterygota</taxon>
        <taxon>Coleoptera</taxon>
        <taxon>Polyphaga</taxon>
        <taxon>Cucujiformia</taxon>
        <taxon>Chrysomeloidea</taxon>
        <taxon>Chrysomelidae</taxon>
        <taxon>Galerucinae</taxon>
        <taxon>Alticini</taxon>
        <taxon>Psylliodes</taxon>
    </lineage>
</organism>
<gene>
    <name evidence="2" type="ORF">PSYICH_LOCUS4792</name>
</gene>